<evidence type="ECO:0000313" key="2">
    <source>
        <dbReference type="Proteomes" id="UP001280121"/>
    </source>
</evidence>
<evidence type="ECO:0000313" key="1">
    <source>
        <dbReference type="EMBL" id="KAK2663204.1"/>
    </source>
</evidence>
<gene>
    <name evidence="1" type="ORF">Ddye_001778</name>
</gene>
<proteinExistence type="predicted"/>
<dbReference type="AlphaFoldDB" id="A0AAE0CTV3"/>
<dbReference type="EMBL" id="JANJYI010000001">
    <property type="protein sequence ID" value="KAK2663204.1"/>
    <property type="molecule type" value="Genomic_DNA"/>
</dbReference>
<organism evidence="1 2">
    <name type="scientific">Dipteronia dyeriana</name>
    <dbReference type="NCBI Taxonomy" id="168575"/>
    <lineage>
        <taxon>Eukaryota</taxon>
        <taxon>Viridiplantae</taxon>
        <taxon>Streptophyta</taxon>
        <taxon>Embryophyta</taxon>
        <taxon>Tracheophyta</taxon>
        <taxon>Spermatophyta</taxon>
        <taxon>Magnoliopsida</taxon>
        <taxon>eudicotyledons</taxon>
        <taxon>Gunneridae</taxon>
        <taxon>Pentapetalae</taxon>
        <taxon>rosids</taxon>
        <taxon>malvids</taxon>
        <taxon>Sapindales</taxon>
        <taxon>Sapindaceae</taxon>
        <taxon>Hippocastanoideae</taxon>
        <taxon>Acereae</taxon>
        <taxon>Dipteronia</taxon>
    </lineage>
</organism>
<protein>
    <submittedName>
        <fullName evidence="1">Uncharacterized protein</fullName>
    </submittedName>
</protein>
<name>A0AAE0CTV3_9ROSI</name>
<dbReference type="Proteomes" id="UP001280121">
    <property type="component" value="Unassembled WGS sequence"/>
</dbReference>
<reference evidence="1" key="1">
    <citation type="journal article" date="2023" name="Plant J.">
        <title>Genome sequences and population genomics provide insights into the demographic history, inbreeding, and mutation load of two 'living fossil' tree species of Dipteronia.</title>
        <authorList>
            <person name="Feng Y."/>
            <person name="Comes H.P."/>
            <person name="Chen J."/>
            <person name="Zhu S."/>
            <person name="Lu R."/>
            <person name="Zhang X."/>
            <person name="Li P."/>
            <person name="Qiu J."/>
            <person name="Olsen K.M."/>
            <person name="Qiu Y."/>
        </authorList>
    </citation>
    <scope>NUCLEOTIDE SEQUENCE</scope>
    <source>
        <strain evidence="1">KIB01</strain>
    </source>
</reference>
<keyword evidence="2" id="KW-1185">Reference proteome</keyword>
<comment type="caution">
    <text evidence="1">The sequence shown here is derived from an EMBL/GenBank/DDBJ whole genome shotgun (WGS) entry which is preliminary data.</text>
</comment>
<sequence length="156" mass="17579">MMKENVDQLNMSSDEKIINCNKSKDSGILSEITNLKEEHGDQELKKGLNSVIKTQKSRKSISMKVVKLIETKVKKVVVPQKNDNCLLKNTNNKGKKHIQQPILTENEGGILDSTNVLQQLHKEINEFQTKYIGGTSMESVNSKCEGLNVVSKDFYN</sequence>
<accession>A0AAE0CTV3</accession>